<feature type="domain" description="Peptidase M16 C-terminal" evidence="11">
    <location>
        <begin position="210"/>
        <end position="383"/>
    </location>
</feature>
<dbReference type="InterPro" id="IPR032632">
    <property type="entry name" value="Peptidase_M16_M"/>
</dbReference>
<dbReference type="InterPro" id="IPR011249">
    <property type="entry name" value="Metalloenz_LuxS/M16"/>
</dbReference>
<dbReference type="EMBL" id="CP086714">
    <property type="protein sequence ID" value="WOO76916.1"/>
    <property type="molecule type" value="Genomic_DNA"/>
</dbReference>
<dbReference type="GO" id="GO:0005739">
    <property type="term" value="C:mitochondrion"/>
    <property type="evidence" value="ECO:0007669"/>
    <property type="project" value="TreeGrafter"/>
</dbReference>
<dbReference type="GO" id="GO:0046872">
    <property type="term" value="F:metal ion binding"/>
    <property type="evidence" value="ECO:0007669"/>
    <property type="project" value="UniProtKB-KW"/>
</dbReference>
<evidence type="ECO:0000256" key="9">
    <source>
        <dbReference type="SAM" id="MobiDB-lite"/>
    </source>
</evidence>
<feature type="domain" description="Peptidase M16 N-terminal" evidence="10">
    <location>
        <begin position="49"/>
        <end position="176"/>
    </location>
</feature>
<evidence type="ECO:0000256" key="2">
    <source>
        <dbReference type="ARBA" id="ARBA00007261"/>
    </source>
</evidence>
<name>A0AAF1BER5_9TREE</name>
<gene>
    <name evidence="14" type="primary">STE23</name>
    <name evidence="14" type="ORF">LOC62_01G000530</name>
</gene>
<dbReference type="GO" id="GO:0051603">
    <property type="term" value="P:proteolysis involved in protein catabolic process"/>
    <property type="evidence" value="ECO:0007669"/>
    <property type="project" value="TreeGrafter"/>
</dbReference>
<dbReference type="Proteomes" id="UP000827549">
    <property type="component" value="Chromosome 1"/>
</dbReference>
<keyword evidence="4" id="KW-0479">Metal-binding</keyword>
<keyword evidence="15" id="KW-1185">Reference proteome</keyword>
<organism evidence="14 15">
    <name type="scientific">Vanrija pseudolonga</name>
    <dbReference type="NCBI Taxonomy" id="143232"/>
    <lineage>
        <taxon>Eukaryota</taxon>
        <taxon>Fungi</taxon>
        <taxon>Dikarya</taxon>
        <taxon>Basidiomycota</taxon>
        <taxon>Agaricomycotina</taxon>
        <taxon>Tremellomycetes</taxon>
        <taxon>Trichosporonales</taxon>
        <taxon>Trichosporonaceae</taxon>
        <taxon>Vanrija</taxon>
    </lineage>
</organism>
<keyword evidence="7" id="KW-0482">Metalloprotease</keyword>
<dbReference type="InterPro" id="IPR050626">
    <property type="entry name" value="Peptidase_M16"/>
</dbReference>
<comment type="cofactor">
    <cofactor evidence="1">
        <name>Zn(2+)</name>
        <dbReference type="ChEBI" id="CHEBI:29105"/>
    </cofactor>
</comment>
<dbReference type="Pfam" id="PF00675">
    <property type="entry name" value="Peptidase_M16"/>
    <property type="match status" value="1"/>
</dbReference>
<accession>A0AAF1BER5</accession>
<evidence type="ECO:0000256" key="1">
    <source>
        <dbReference type="ARBA" id="ARBA00001947"/>
    </source>
</evidence>
<evidence type="ECO:0000256" key="8">
    <source>
        <dbReference type="RuleBase" id="RU004447"/>
    </source>
</evidence>
<evidence type="ECO:0000256" key="5">
    <source>
        <dbReference type="ARBA" id="ARBA00022801"/>
    </source>
</evidence>
<dbReference type="Pfam" id="PF16187">
    <property type="entry name" value="Peptidase_M16_M"/>
    <property type="match status" value="1"/>
</dbReference>
<dbReference type="FunFam" id="3.30.830.10:FF:000012">
    <property type="entry name" value="Protease 3"/>
    <property type="match status" value="1"/>
</dbReference>
<dbReference type="FunFam" id="3.30.830.10:FF:000005">
    <property type="entry name" value="nardilysin isoform X1"/>
    <property type="match status" value="1"/>
</dbReference>
<evidence type="ECO:0000256" key="4">
    <source>
        <dbReference type="ARBA" id="ARBA00022723"/>
    </source>
</evidence>
<evidence type="ECO:0000313" key="15">
    <source>
        <dbReference type="Proteomes" id="UP000827549"/>
    </source>
</evidence>
<evidence type="ECO:0000256" key="6">
    <source>
        <dbReference type="ARBA" id="ARBA00022833"/>
    </source>
</evidence>
<comment type="similarity">
    <text evidence="2 8">Belongs to the peptidase M16 family.</text>
</comment>
<feature type="domain" description="Coenzyme PQQ synthesis protein F-like C-terminal lobe" evidence="13">
    <location>
        <begin position="794"/>
        <end position="893"/>
    </location>
</feature>
<feature type="domain" description="Peptidase M16 middle/third" evidence="12">
    <location>
        <begin position="403"/>
        <end position="685"/>
    </location>
</feature>
<keyword evidence="5" id="KW-0378">Hydrolase</keyword>
<dbReference type="InterPro" id="IPR007863">
    <property type="entry name" value="Peptidase_M16_C"/>
</dbReference>
<evidence type="ECO:0000259" key="12">
    <source>
        <dbReference type="Pfam" id="PF16187"/>
    </source>
</evidence>
<evidence type="ECO:0000313" key="14">
    <source>
        <dbReference type="EMBL" id="WOO76916.1"/>
    </source>
</evidence>
<dbReference type="GO" id="GO:0043171">
    <property type="term" value="P:peptide catabolic process"/>
    <property type="evidence" value="ECO:0007669"/>
    <property type="project" value="TreeGrafter"/>
</dbReference>
<evidence type="ECO:0000259" key="13">
    <source>
        <dbReference type="Pfam" id="PF22456"/>
    </source>
</evidence>
<dbReference type="GeneID" id="87803788"/>
<dbReference type="Pfam" id="PF05193">
    <property type="entry name" value="Peptidase_M16_C"/>
    <property type="match status" value="1"/>
</dbReference>
<dbReference type="SUPFAM" id="SSF63411">
    <property type="entry name" value="LuxS/MPP-like metallohydrolase"/>
    <property type="match status" value="4"/>
</dbReference>
<dbReference type="Pfam" id="PF22456">
    <property type="entry name" value="PqqF-like_C_4"/>
    <property type="match status" value="1"/>
</dbReference>
<dbReference type="AlphaFoldDB" id="A0AAF1BER5"/>
<dbReference type="PANTHER" id="PTHR43690">
    <property type="entry name" value="NARDILYSIN"/>
    <property type="match status" value="1"/>
</dbReference>
<evidence type="ECO:0000256" key="7">
    <source>
        <dbReference type="ARBA" id="ARBA00023049"/>
    </source>
</evidence>
<sequence>MGSQTPPHTFPPAPPLGEGDDHDVTLELPSTDRRPHRYFILPNGIEAVVISDVNADKGAASISVQAGSMNDPEDLPGCAHFCEHLVFISSKKFPEEDGYKAFLKANNGGSNAGTGMTHTDYFFDVAPRALKEGLERTADFILNPLFPTSQVDREVNAIEAEYKMDLPNDPHRQYQILYTLAKPGHRLNHFNIGNIESLVTLPERDGRSPRDELVDWHAANYCGRRIKVVVFGREDVDTLQSWVTNLFSDARISTQGLPLTGPNAVFRSFDIPFRPEELGKVVFYQAIRKSRNITIHIPIPDVRHMYRTKPFWFIVRLLGYEGNGSVLASLKERGWATSLDTWIDERTPGYGLLGLHIMLTADGLKHWTEASALVFDCVRMLRRRSHDLEQVFEEQQEISNLKFRYRQKRDSVAHVKNLVQRLRHPVPRSKVLSSATIFEEYNSSFINTALEHLQLENAIVFVESQELPANGPPTFTTTEPIYGGRFTVDSLQKFVQLGDTIDPTLHLPNPNPFIPKNFELTPTGTVSDVPLLLSDTAYSRLWYKKDTTFLLPKSSIKMKLQSPLINASARGAALSLLLIELTHHVFSTEEGDAEVAGFSWYAGGVHDTLRFNMTGFTDKLGFFVGRIISTLLNFAVDPTTFGNVVEQSKQDLKNELFQPPYLVVYHEAPKLLVETHWNQEELIQELENVTVSDAVAFRTELFARLHIETLVYGAISEEGAIKLHSNIEKAIGSAALTPNEKGGPPRSLLLPEGYEGTKEFTYGNSEEPSNGIAYTLYAATGVDDRTTRLIASLVLQVARAPFSSILRTQEQLGYAVKLHPDVVEGSLVRLQAYIQSDREPAFVESRISDFFGHKLGGILRDLSDDDFAKYVQSVVDALEEKLPNPDEEAFRIWEAITHGRYEFDRRATDAAHLRTITKADLVDFYDRYLNSSSKTRRKLVVYLRSQRTAPTEVKSGEKIEDIAAFRQGLVADKRATPVKPWTEYAKGS</sequence>
<dbReference type="GO" id="GO:0005829">
    <property type="term" value="C:cytosol"/>
    <property type="evidence" value="ECO:0007669"/>
    <property type="project" value="TreeGrafter"/>
</dbReference>
<dbReference type="InterPro" id="IPR054734">
    <property type="entry name" value="PqqF-like_C_4"/>
</dbReference>
<dbReference type="PANTHER" id="PTHR43690:SF18">
    <property type="entry name" value="INSULIN-DEGRADING ENZYME-RELATED"/>
    <property type="match status" value="1"/>
</dbReference>
<evidence type="ECO:0000259" key="10">
    <source>
        <dbReference type="Pfam" id="PF00675"/>
    </source>
</evidence>
<feature type="region of interest" description="Disordered" evidence="9">
    <location>
        <begin position="1"/>
        <end position="23"/>
    </location>
</feature>
<dbReference type="PROSITE" id="PS00143">
    <property type="entry name" value="INSULINASE"/>
    <property type="match status" value="1"/>
</dbReference>
<keyword evidence="3" id="KW-0645">Protease</keyword>
<dbReference type="Gene3D" id="3.30.830.10">
    <property type="entry name" value="Metalloenzyme, LuxS/M16 peptidase-like"/>
    <property type="match status" value="4"/>
</dbReference>
<dbReference type="GO" id="GO:0004222">
    <property type="term" value="F:metalloendopeptidase activity"/>
    <property type="evidence" value="ECO:0007669"/>
    <property type="project" value="InterPro"/>
</dbReference>
<proteinExistence type="inferred from homology"/>
<dbReference type="InterPro" id="IPR011765">
    <property type="entry name" value="Pept_M16_N"/>
</dbReference>
<dbReference type="RefSeq" id="XP_062622948.1">
    <property type="nucleotide sequence ID" value="XM_062766964.1"/>
</dbReference>
<keyword evidence="6" id="KW-0862">Zinc</keyword>
<protein>
    <submittedName>
        <fullName evidence="14">A-factor-processing enzyme</fullName>
    </submittedName>
</protein>
<evidence type="ECO:0000259" key="11">
    <source>
        <dbReference type="Pfam" id="PF05193"/>
    </source>
</evidence>
<dbReference type="InterPro" id="IPR001431">
    <property type="entry name" value="Pept_M16_Zn_BS"/>
</dbReference>
<reference evidence="14" key="1">
    <citation type="submission" date="2023-10" db="EMBL/GenBank/DDBJ databases">
        <authorList>
            <person name="Noh H."/>
        </authorList>
    </citation>
    <scope>NUCLEOTIDE SEQUENCE</scope>
    <source>
        <strain evidence="14">DUCC4014</strain>
    </source>
</reference>
<evidence type="ECO:0000256" key="3">
    <source>
        <dbReference type="ARBA" id="ARBA00022670"/>
    </source>
</evidence>